<dbReference type="RefSeq" id="WP_105804697.1">
    <property type="nucleotide sequence ID" value="NZ_MWZD01000014.1"/>
</dbReference>
<dbReference type="InterPro" id="IPR019051">
    <property type="entry name" value="Trp_biosyn_TM_oprn/chp"/>
</dbReference>
<dbReference type="Proteomes" id="UP000238650">
    <property type="component" value="Unassembled WGS sequence"/>
</dbReference>
<evidence type="ECO:0000256" key="1">
    <source>
        <dbReference type="SAM" id="MobiDB-lite"/>
    </source>
</evidence>
<organism evidence="3 4">
    <name type="scientific">Leucobacter massiliensis</name>
    <dbReference type="NCBI Taxonomy" id="1686285"/>
    <lineage>
        <taxon>Bacteria</taxon>
        <taxon>Bacillati</taxon>
        <taxon>Actinomycetota</taxon>
        <taxon>Actinomycetes</taxon>
        <taxon>Micrococcales</taxon>
        <taxon>Microbacteriaceae</taxon>
        <taxon>Leucobacter</taxon>
    </lineage>
</organism>
<protein>
    <recommendedName>
        <fullName evidence="5">Peptidase</fullName>
    </recommendedName>
</protein>
<dbReference type="EMBL" id="MWZD01000014">
    <property type="protein sequence ID" value="PRI11757.1"/>
    <property type="molecule type" value="Genomic_DNA"/>
</dbReference>
<dbReference type="OrthoDB" id="4794414at2"/>
<reference evidence="3 4" key="1">
    <citation type="journal article" date="2017" name="New Microbes New Infect">
        <title>Genome sequence of 'Leucobacter massiliensis' sp. nov. isolated from human pharynx after travel to the 2014 Hajj.</title>
        <authorList>
            <person name="Leangapichart T."/>
            <person name="Gautret P."/>
            <person name="Nguyen T.T."/>
            <person name="Armstrong N."/>
            <person name="Rolain J.M."/>
        </authorList>
    </citation>
    <scope>NUCLEOTIDE SEQUENCE [LARGE SCALE GENOMIC DNA]</scope>
    <source>
        <strain evidence="3 4">122RC15</strain>
    </source>
</reference>
<accession>A0A2S9QQ90</accession>
<feature type="region of interest" description="Disordered" evidence="1">
    <location>
        <begin position="159"/>
        <end position="192"/>
    </location>
</feature>
<keyword evidence="2" id="KW-1133">Transmembrane helix</keyword>
<dbReference type="Pfam" id="PF09534">
    <property type="entry name" value="Trp_oprn_chp"/>
    <property type="match status" value="1"/>
</dbReference>
<evidence type="ECO:0000313" key="3">
    <source>
        <dbReference type="EMBL" id="PRI11757.1"/>
    </source>
</evidence>
<comment type="caution">
    <text evidence="3">The sequence shown here is derived from an EMBL/GenBank/DDBJ whole genome shotgun (WGS) entry which is preliminary data.</text>
</comment>
<keyword evidence="4" id="KW-1185">Reference proteome</keyword>
<dbReference type="AlphaFoldDB" id="A0A2S9QQ90"/>
<evidence type="ECO:0000313" key="4">
    <source>
        <dbReference type="Proteomes" id="UP000238650"/>
    </source>
</evidence>
<name>A0A2S9QQ90_9MICO</name>
<evidence type="ECO:0000256" key="2">
    <source>
        <dbReference type="SAM" id="Phobius"/>
    </source>
</evidence>
<sequence>MRAKLVLLAGVALSGAVALIAGSQPWVSFMLDGTHAVESITGHEANPALSPVAIAIVASALALTIAGPVFRRVLGVLVALLGGGLLALSAGVLADPLAAAGGRITELTGLAGGATETVVIWSSVSAAAWIGAACGVAAVLLGLAVLLLGGRWGAAGRKYESQSRVRPAGEAPDRISDWDSLSEGTDPSDDFR</sequence>
<feature type="transmembrane region" description="Helical" evidence="2">
    <location>
        <begin position="73"/>
        <end position="94"/>
    </location>
</feature>
<gene>
    <name evidence="3" type="ORF">B4915_04775</name>
</gene>
<feature type="transmembrane region" description="Helical" evidence="2">
    <location>
        <begin position="48"/>
        <end position="66"/>
    </location>
</feature>
<feature type="transmembrane region" description="Helical" evidence="2">
    <location>
        <begin position="126"/>
        <end position="148"/>
    </location>
</feature>
<keyword evidence="2" id="KW-0472">Membrane</keyword>
<proteinExistence type="predicted"/>
<evidence type="ECO:0008006" key="5">
    <source>
        <dbReference type="Google" id="ProtNLM"/>
    </source>
</evidence>
<keyword evidence="2" id="KW-0812">Transmembrane</keyword>